<evidence type="ECO:0000313" key="1">
    <source>
        <dbReference type="EMBL" id="KAL3780370.1"/>
    </source>
</evidence>
<dbReference type="Proteomes" id="UP001530400">
    <property type="component" value="Unassembled WGS sequence"/>
</dbReference>
<proteinExistence type="predicted"/>
<name>A0ABD3NWQ6_9STRA</name>
<sequence length="872" mass="97122">MIPYLKGFHLTNEMWRGNRDSEGWKLPSRVVAAQDKRDGLVGTVDDGEAELAYLMRKKTSMMARAPASGTTPIAPRLLADLCVLQALTASPVPPLRVVRPTRVVQVLYGFADASGKGLGSTVQGYPSRALSESPTNPRFRVGVWGKDDESESSNFRELANLVLTVEDKAAAGHLDLAEFVLFTDNSTAESAFYKGSSTSPKLHEFVLRLGQLELHHGLSLHAIHVSGTRMIAQGTDGCSRGGLLEGVMAGEDMLSFVDLGKTAFERSPALLKWVRSWCLDASIEPLSPEDWFQRGHGITGGHRDKRNVWIPTHEPPGRTHLWAPPPAAADAALEELLKARHKRFDTTRIVVIPRLMTPCWRRLFHKVADCCFTVAPGTSFWPTDMYEPLWVAVVLPYHKHSPWQLGRAPLMADLGRKLHRMCSDSEAGAGHFLRKLCKLPAWHGLCYECLGQDRFPLAMLHDDSDTEWVKQGRRATRLNTACDGVHSVMTFQCELCWVRNLAGRDMVLSADEQLRQCIRRANLDAFAGQAKSTIASHVRGVRRSVQISLTLNKPTSVELTPRGPMMVGDPVGMSLTIEVLMYSVNSEGRVKEYIQFDTMHKLRCTLSRCWDSSPPGVAEGAAFSKGTGKVRLTSRPSQSQWFADFLLGAQDRMGYDTKKQLPLSILAIVKILELIKSDMEERDLEEARTTLSHLNDGRNGEIPKKFKKNQLLTETEVIKLPSVCVCLIGKFKGETGERYHSIVLTNESTSGLQTRWWVEELMKLCAEEGRTSGFAFADVDNIPPDPTEYNALFRQYLIRLQKHHPDLLSIKEDVTHYGISRSLCKSAVTCAGKAGLSDSEIGSVNRWQSVEQAIVLSTTCKHIILTREPWHP</sequence>
<evidence type="ECO:0000313" key="2">
    <source>
        <dbReference type="Proteomes" id="UP001530400"/>
    </source>
</evidence>
<protein>
    <submittedName>
        <fullName evidence="1">Uncharacterized protein</fullName>
    </submittedName>
</protein>
<accession>A0ABD3NWQ6</accession>
<organism evidence="1 2">
    <name type="scientific">Cyclotella atomus</name>
    <dbReference type="NCBI Taxonomy" id="382360"/>
    <lineage>
        <taxon>Eukaryota</taxon>
        <taxon>Sar</taxon>
        <taxon>Stramenopiles</taxon>
        <taxon>Ochrophyta</taxon>
        <taxon>Bacillariophyta</taxon>
        <taxon>Coscinodiscophyceae</taxon>
        <taxon>Thalassiosirophycidae</taxon>
        <taxon>Stephanodiscales</taxon>
        <taxon>Stephanodiscaceae</taxon>
        <taxon>Cyclotella</taxon>
    </lineage>
</organism>
<reference evidence="1 2" key="1">
    <citation type="submission" date="2024-10" db="EMBL/GenBank/DDBJ databases">
        <title>Updated reference genomes for cyclostephanoid diatoms.</title>
        <authorList>
            <person name="Roberts W.R."/>
            <person name="Alverson A.J."/>
        </authorList>
    </citation>
    <scope>NUCLEOTIDE SEQUENCE [LARGE SCALE GENOMIC DNA]</scope>
    <source>
        <strain evidence="1 2">AJA010-31</strain>
    </source>
</reference>
<keyword evidence="2" id="KW-1185">Reference proteome</keyword>
<gene>
    <name evidence="1" type="ORF">ACHAWO_009694</name>
</gene>
<dbReference type="AlphaFoldDB" id="A0ABD3NWQ6"/>
<dbReference type="EMBL" id="JALLPJ020000893">
    <property type="protein sequence ID" value="KAL3780370.1"/>
    <property type="molecule type" value="Genomic_DNA"/>
</dbReference>
<comment type="caution">
    <text evidence="1">The sequence shown here is derived from an EMBL/GenBank/DDBJ whole genome shotgun (WGS) entry which is preliminary data.</text>
</comment>